<gene>
    <name evidence="1" type="ORF">CR513_55389</name>
</gene>
<proteinExistence type="predicted"/>
<reference evidence="1" key="1">
    <citation type="submission" date="2018-05" db="EMBL/GenBank/DDBJ databases">
        <title>Draft genome of Mucuna pruriens seed.</title>
        <authorList>
            <person name="Nnadi N.E."/>
            <person name="Vos R."/>
            <person name="Hasami M.H."/>
            <person name="Devisetty U.K."/>
            <person name="Aguiy J.C."/>
        </authorList>
    </citation>
    <scope>NUCLEOTIDE SEQUENCE [LARGE SCALE GENOMIC DNA]</scope>
    <source>
        <strain evidence="1">JCA_2017</strain>
    </source>
</reference>
<comment type="caution">
    <text evidence="1">The sequence shown here is derived from an EMBL/GenBank/DDBJ whole genome shotgun (WGS) entry which is preliminary data.</text>
</comment>
<evidence type="ECO:0008006" key="3">
    <source>
        <dbReference type="Google" id="ProtNLM"/>
    </source>
</evidence>
<evidence type="ECO:0000313" key="2">
    <source>
        <dbReference type="Proteomes" id="UP000257109"/>
    </source>
</evidence>
<accession>A0A371EJ44</accession>
<sequence>MSRSRLAVTYDSLCFSNHGSSPNELYNYKKGAASNCICLRQISFIFARFQKARCKAETNSVVLLLQEFDLEIIDKKGVENSVVDHLSRIEREINPMSI</sequence>
<name>A0A371EJ44_MUCPR</name>
<dbReference type="EMBL" id="QJKJ01013681">
    <property type="protein sequence ID" value="RDX65909.1"/>
    <property type="molecule type" value="Genomic_DNA"/>
</dbReference>
<dbReference type="OrthoDB" id="1739755at2759"/>
<protein>
    <recommendedName>
        <fullName evidence="3">Reverse transcriptase RNase H-like domain-containing protein</fullName>
    </recommendedName>
</protein>
<dbReference type="AlphaFoldDB" id="A0A371EJ44"/>
<feature type="non-terminal residue" evidence="1">
    <location>
        <position position="1"/>
    </location>
</feature>
<evidence type="ECO:0000313" key="1">
    <source>
        <dbReference type="EMBL" id="RDX65909.1"/>
    </source>
</evidence>
<organism evidence="1 2">
    <name type="scientific">Mucuna pruriens</name>
    <name type="common">Velvet bean</name>
    <name type="synonym">Dolichos pruriens</name>
    <dbReference type="NCBI Taxonomy" id="157652"/>
    <lineage>
        <taxon>Eukaryota</taxon>
        <taxon>Viridiplantae</taxon>
        <taxon>Streptophyta</taxon>
        <taxon>Embryophyta</taxon>
        <taxon>Tracheophyta</taxon>
        <taxon>Spermatophyta</taxon>
        <taxon>Magnoliopsida</taxon>
        <taxon>eudicotyledons</taxon>
        <taxon>Gunneridae</taxon>
        <taxon>Pentapetalae</taxon>
        <taxon>rosids</taxon>
        <taxon>fabids</taxon>
        <taxon>Fabales</taxon>
        <taxon>Fabaceae</taxon>
        <taxon>Papilionoideae</taxon>
        <taxon>50 kb inversion clade</taxon>
        <taxon>NPAAA clade</taxon>
        <taxon>indigoferoid/millettioid clade</taxon>
        <taxon>Phaseoleae</taxon>
        <taxon>Mucuna</taxon>
    </lineage>
</organism>
<dbReference type="Proteomes" id="UP000257109">
    <property type="component" value="Unassembled WGS sequence"/>
</dbReference>
<keyword evidence="2" id="KW-1185">Reference proteome</keyword>